<keyword evidence="2" id="KW-1185">Reference proteome</keyword>
<gene>
    <name evidence="1" type="ORF">CRV2_00014362</name>
</gene>
<comment type="caution">
    <text evidence="1">The sequence shown here is derived from an EMBL/GenBank/DDBJ whole genome shotgun (WGS) entry which is preliminary data.</text>
</comment>
<sequence length="70" mass="7274">MAATSSAVVVIVVVVVVGFGVVAVVVVLAGVGAKRQTDGRELPLVATTLAIMIQERANSTRTYVAPYRMT</sequence>
<proteinExistence type="predicted"/>
<name>A0ACA9U709_BIOOC</name>
<protein>
    <submittedName>
        <fullName evidence="1">Uncharacterized protein</fullName>
    </submittedName>
</protein>
<evidence type="ECO:0000313" key="1">
    <source>
        <dbReference type="EMBL" id="CAG9949059.1"/>
    </source>
</evidence>
<evidence type="ECO:0000313" key="2">
    <source>
        <dbReference type="Proteomes" id="UP000836387"/>
    </source>
</evidence>
<reference evidence="1" key="1">
    <citation type="submission" date="2020-04" db="EMBL/GenBank/DDBJ databases">
        <authorList>
            <person name="Broberg M."/>
        </authorList>
    </citation>
    <scope>NUCLEOTIDE SEQUENCE</scope>
</reference>
<reference evidence="1" key="2">
    <citation type="submission" date="2021-10" db="EMBL/GenBank/DDBJ databases">
        <authorList>
            <person name="Piombo E."/>
        </authorList>
    </citation>
    <scope>NUCLEOTIDE SEQUENCE</scope>
</reference>
<dbReference type="Proteomes" id="UP000836387">
    <property type="component" value="Unassembled WGS sequence"/>
</dbReference>
<organism evidence="1 2">
    <name type="scientific">Clonostachys rosea f. rosea IK726</name>
    <dbReference type="NCBI Taxonomy" id="1349383"/>
    <lineage>
        <taxon>Eukaryota</taxon>
        <taxon>Fungi</taxon>
        <taxon>Dikarya</taxon>
        <taxon>Ascomycota</taxon>
        <taxon>Pezizomycotina</taxon>
        <taxon>Sordariomycetes</taxon>
        <taxon>Hypocreomycetidae</taxon>
        <taxon>Hypocreales</taxon>
        <taxon>Bionectriaceae</taxon>
        <taxon>Clonostachys</taxon>
    </lineage>
</organism>
<dbReference type="EMBL" id="CADEHS020000055">
    <property type="protein sequence ID" value="CAG9949059.1"/>
    <property type="molecule type" value="Genomic_DNA"/>
</dbReference>
<accession>A0ACA9U709</accession>